<protein>
    <submittedName>
        <fullName evidence="1">Phospholipase, patatin family</fullName>
    </submittedName>
</protein>
<name>K1RT72_9ZZZZ</name>
<sequence length="104" mass="11789">QLMVTICLGRWRWESAQHVHLLERNVVTGQLGFRYRVKGKFYLTALGEYGKEARKFSHILIGDDLWGGALRASYDFVLGPVSIQANYSSLGKNVGFYINAGFLF</sequence>
<evidence type="ECO:0000313" key="1">
    <source>
        <dbReference type="EMBL" id="EKC46619.1"/>
    </source>
</evidence>
<organism evidence="1">
    <name type="scientific">human gut metagenome</name>
    <dbReference type="NCBI Taxonomy" id="408170"/>
    <lineage>
        <taxon>unclassified sequences</taxon>
        <taxon>metagenomes</taxon>
        <taxon>organismal metagenomes</taxon>
    </lineage>
</organism>
<accession>K1RT72</accession>
<feature type="non-terminal residue" evidence="1">
    <location>
        <position position="1"/>
    </location>
</feature>
<proteinExistence type="predicted"/>
<dbReference type="AlphaFoldDB" id="K1RT72"/>
<reference evidence="1" key="1">
    <citation type="journal article" date="2013" name="Environ. Microbiol.">
        <title>Microbiota from the distal guts of lean and obese adolescents exhibit partial functional redundancy besides clear differences in community structure.</title>
        <authorList>
            <person name="Ferrer M."/>
            <person name="Ruiz A."/>
            <person name="Lanza F."/>
            <person name="Haange S.B."/>
            <person name="Oberbach A."/>
            <person name="Till H."/>
            <person name="Bargiela R."/>
            <person name="Campoy C."/>
            <person name="Segura M.T."/>
            <person name="Richter M."/>
            <person name="von Bergen M."/>
            <person name="Seifert J."/>
            <person name="Suarez A."/>
        </authorList>
    </citation>
    <scope>NUCLEOTIDE SEQUENCE</scope>
</reference>
<dbReference type="EMBL" id="AJWY01013582">
    <property type="protein sequence ID" value="EKC46619.1"/>
    <property type="molecule type" value="Genomic_DNA"/>
</dbReference>
<comment type="caution">
    <text evidence="1">The sequence shown here is derived from an EMBL/GenBank/DDBJ whole genome shotgun (WGS) entry which is preliminary data.</text>
</comment>
<gene>
    <name evidence="1" type="ORF">LEA_19760</name>
</gene>